<name>A0AAW0KUJ3_QUESU</name>
<sequence length="134" mass="15403">MTVSLYSYNNIKASSFIKCVFLSPVKYPMTLPINDSKFPKTRKRVFQLRFPSHFGFQSSISVSFSKRCVEDEATFSVTKRNLVNNLSSLLNKRCELIQEEKLRHWKVAELTLTVSNISGIITSWFSLSESHLVC</sequence>
<evidence type="ECO:0000313" key="1">
    <source>
        <dbReference type="EMBL" id="KAK7842842.1"/>
    </source>
</evidence>
<dbReference type="AlphaFoldDB" id="A0AAW0KUJ3"/>
<dbReference type="Proteomes" id="UP000237347">
    <property type="component" value="Unassembled WGS sequence"/>
</dbReference>
<evidence type="ECO:0000313" key="2">
    <source>
        <dbReference type="Proteomes" id="UP000237347"/>
    </source>
</evidence>
<organism evidence="1 2">
    <name type="scientific">Quercus suber</name>
    <name type="common">Cork oak</name>
    <dbReference type="NCBI Taxonomy" id="58331"/>
    <lineage>
        <taxon>Eukaryota</taxon>
        <taxon>Viridiplantae</taxon>
        <taxon>Streptophyta</taxon>
        <taxon>Embryophyta</taxon>
        <taxon>Tracheophyta</taxon>
        <taxon>Spermatophyta</taxon>
        <taxon>Magnoliopsida</taxon>
        <taxon>eudicotyledons</taxon>
        <taxon>Gunneridae</taxon>
        <taxon>Pentapetalae</taxon>
        <taxon>rosids</taxon>
        <taxon>fabids</taxon>
        <taxon>Fagales</taxon>
        <taxon>Fagaceae</taxon>
        <taxon>Quercus</taxon>
    </lineage>
</organism>
<dbReference type="EMBL" id="PKMF04000214">
    <property type="protein sequence ID" value="KAK7842842.1"/>
    <property type="molecule type" value="Genomic_DNA"/>
</dbReference>
<comment type="caution">
    <text evidence="1">The sequence shown here is derived from an EMBL/GenBank/DDBJ whole genome shotgun (WGS) entry which is preliminary data.</text>
</comment>
<reference evidence="1 2" key="1">
    <citation type="journal article" date="2018" name="Sci. Data">
        <title>The draft genome sequence of cork oak.</title>
        <authorList>
            <person name="Ramos A.M."/>
            <person name="Usie A."/>
            <person name="Barbosa P."/>
            <person name="Barros P.M."/>
            <person name="Capote T."/>
            <person name="Chaves I."/>
            <person name="Simoes F."/>
            <person name="Abreu I."/>
            <person name="Carrasquinho I."/>
            <person name="Faro C."/>
            <person name="Guimaraes J.B."/>
            <person name="Mendonca D."/>
            <person name="Nobrega F."/>
            <person name="Rodrigues L."/>
            <person name="Saibo N.J.M."/>
            <person name="Varela M.C."/>
            <person name="Egas C."/>
            <person name="Matos J."/>
            <person name="Miguel C.M."/>
            <person name="Oliveira M.M."/>
            <person name="Ricardo C.P."/>
            <person name="Goncalves S."/>
        </authorList>
    </citation>
    <scope>NUCLEOTIDE SEQUENCE [LARGE SCALE GENOMIC DNA]</scope>
    <source>
        <strain evidence="2">cv. HL8</strain>
    </source>
</reference>
<gene>
    <name evidence="1" type="ORF">CFP56_013321</name>
</gene>
<proteinExistence type="predicted"/>
<accession>A0AAW0KUJ3</accession>
<protein>
    <submittedName>
        <fullName evidence="1">Uncharacterized protein</fullName>
    </submittedName>
</protein>
<keyword evidence="2" id="KW-1185">Reference proteome</keyword>